<evidence type="ECO:0000259" key="2">
    <source>
        <dbReference type="PROSITE" id="PS50994"/>
    </source>
</evidence>
<dbReference type="EMBL" id="QUNF01000059">
    <property type="protein sequence ID" value="REG76870.1"/>
    <property type="molecule type" value="Genomic_DNA"/>
</dbReference>
<dbReference type="PROSITE" id="PS50994">
    <property type="entry name" value="INTEGRASE"/>
    <property type="match status" value="1"/>
</dbReference>
<dbReference type="AlphaFoldDB" id="A0A3E0D2E5"/>
<evidence type="ECO:0000313" key="4">
    <source>
        <dbReference type="Proteomes" id="UP000256405"/>
    </source>
</evidence>
<sequence>MSNLKQIIRHRDNGMALQTISKTLGISRNTVKKYLQLIDSKGLTHGELLIKSDEELDALLADPDQKSDQRHQELVSFFPFMESELKRTGVNRWVLWGEYRQKHPDGYSYSQFCDHFKQWRIGLSASMRIEHVPGDKLYIDFTGDKLSTVDPVTGEITDLEVYVATLGCSQYSYVEAIPSQRKEDFIAATENAMHYFGGVPKALVPDNLKSAVTKADKYEPTINSVFLDFANHYGCAVFPARSRKPQDKALVEKTVSIVYSRIYAPLRNKVYHDIKTLNEDIRHHLTIHNSTPFQKRPESRQELFDSEEKNALCPLPTERYELKEFKYATVTKTSHLCLNPEKHYYSIPYRYIGKKVKIVYSDSYVSVFCDRERIAFHKRSLKERGYTTVKEHMPSAHRFVSDWNPDYFLNWAKGIHPEVRHYLQVILDSYPYPEQAYKSCLGILGYDKKAGRERLIGAVKRATHYNTYNYSVITRILNSGMDSIPLAIENKTNKSIEHENIRGAESFK</sequence>
<dbReference type="GO" id="GO:0015074">
    <property type="term" value="P:DNA integration"/>
    <property type="evidence" value="ECO:0007669"/>
    <property type="project" value="InterPro"/>
</dbReference>
<dbReference type="RefSeq" id="WP_170147826.1">
    <property type="nucleotide sequence ID" value="NZ_QUNF01000059.1"/>
</dbReference>
<accession>A0A3E0D2E5</accession>
<comment type="similarity">
    <text evidence="1">Belongs to the transposase IS21/IS408/IS1162 family.</text>
</comment>
<keyword evidence="4" id="KW-1185">Reference proteome</keyword>
<dbReference type="Pfam" id="PF22483">
    <property type="entry name" value="Mu-transpos_C_2"/>
    <property type="match status" value="1"/>
</dbReference>
<dbReference type="InterPro" id="IPR001584">
    <property type="entry name" value="Integrase_cat-core"/>
</dbReference>
<dbReference type="PANTHER" id="PTHR35004">
    <property type="entry name" value="TRANSPOSASE RV3428C-RELATED"/>
    <property type="match status" value="1"/>
</dbReference>
<reference evidence="3 4" key="1">
    <citation type="submission" date="2018-08" db="EMBL/GenBank/DDBJ databases">
        <title>Genomic Encyclopedia of Archaeal and Bacterial Type Strains, Phase II (KMG-II): from individual species to whole genera.</title>
        <authorList>
            <person name="Goeker M."/>
        </authorList>
    </citation>
    <scope>NUCLEOTIDE SEQUENCE [LARGE SCALE GENOMIC DNA]</scope>
    <source>
        <strain evidence="3 4">DSM 15986</strain>
    </source>
</reference>
<dbReference type="Proteomes" id="UP000256405">
    <property type="component" value="Unassembled WGS sequence"/>
</dbReference>
<comment type="caution">
    <text evidence="3">The sequence shown here is derived from an EMBL/GenBank/DDBJ whole genome shotgun (WGS) entry which is preliminary data.</text>
</comment>
<dbReference type="InterPro" id="IPR012337">
    <property type="entry name" value="RNaseH-like_sf"/>
</dbReference>
<dbReference type="SUPFAM" id="SSF53098">
    <property type="entry name" value="Ribonuclease H-like"/>
    <property type="match status" value="1"/>
</dbReference>
<dbReference type="InterPro" id="IPR036397">
    <property type="entry name" value="RNaseH_sf"/>
</dbReference>
<feature type="domain" description="Integrase catalytic" evidence="2">
    <location>
        <begin position="129"/>
        <end position="324"/>
    </location>
</feature>
<protein>
    <submittedName>
        <fullName evidence="3">Transposase</fullName>
    </submittedName>
</protein>
<dbReference type="NCBIfam" id="NF033546">
    <property type="entry name" value="transpos_IS21"/>
    <property type="match status" value="1"/>
</dbReference>
<dbReference type="Gene3D" id="3.30.420.10">
    <property type="entry name" value="Ribonuclease H-like superfamily/Ribonuclease H"/>
    <property type="match status" value="1"/>
</dbReference>
<name>A0A3E0D2E5_9BACT</name>
<dbReference type="InterPro" id="IPR054353">
    <property type="entry name" value="IstA-like_C"/>
</dbReference>
<organism evidence="3 4">
    <name type="scientific">Algoriphagus antarcticus</name>
    <dbReference type="NCBI Taxonomy" id="238540"/>
    <lineage>
        <taxon>Bacteria</taxon>
        <taxon>Pseudomonadati</taxon>
        <taxon>Bacteroidota</taxon>
        <taxon>Cytophagia</taxon>
        <taxon>Cytophagales</taxon>
        <taxon>Cyclobacteriaceae</taxon>
        <taxon>Algoriphagus</taxon>
    </lineage>
</organism>
<proteinExistence type="inferred from homology"/>
<evidence type="ECO:0000256" key="1">
    <source>
        <dbReference type="ARBA" id="ARBA00009277"/>
    </source>
</evidence>
<evidence type="ECO:0000313" key="3">
    <source>
        <dbReference type="EMBL" id="REG76870.1"/>
    </source>
</evidence>
<dbReference type="PANTHER" id="PTHR35004:SF8">
    <property type="entry name" value="TRANSPOSASE RV3428C-RELATED"/>
    <property type="match status" value="1"/>
</dbReference>
<dbReference type="GO" id="GO:0003676">
    <property type="term" value="F:nucleic acid binding"/>
    <property type="evidence" value="ECO:0007669"/>
    <property type="project" value="InterPro"/>
</dbReference>
<gene>
    <name evidence="3" type="ORF">C8N25_1592</name>
</gene>